<gene>
    <name evidence="3" type="ordered locus">Strop_4527</name>
</gene>
<keyword evidence="4" id="KW-1185">Reference proteome</keyword>
<dbReference type="InterPro" id="IPR049492">
    <property type="entry name" value="BD-FAE-like_dom"/>
</dbReference>
<evidence type="ECO:0000313" key="3">
    <source>
        <dbReference type="EMBL" id="ABP56955.1"/>
    </source>
</evidence>
<dbReference type="eggNOG" id="COG1506">
    <property type="taxonomic scope" value="Bacteria"/>
</dbReference>
<protein>
    <recommendedName>
        <fullName evidence="2">BD-FAE-like domain-containing protein</fullName>
    </recommendedName>
</protein>
<sequence length="268" mass="28022">MSSDPRAVLTRPAPAPDVTVAYGPHLDQVADLRRPTGAGPAQRLVIVVHGGFWRAEYDRRHTAPLATALARLGYPVAQIEYRRTGQPGGGWPGTMADILTGVSELPRLTAEAFPGAMAAGPPILIGHSAGGQLALYAAATLPAVVGEVLALAPVANLAEAYRLDLDTGAVAALLGGGPTEVPDRYTACDPRSLPPSKSRTVVMHGVLDQQVPITMSREFVAARRATGGNVHLLELTNCEHFGLIDPESTAWPEVVLALRSLTGTSPVS</sequence>
<dbReference type="PANTHER" id="PTHR48081">
    <property type="entry name" value="AB HYDROLASE SUPERFAMILY PROTEIN C4A8.06C"/>
    <property type="match status" value="1"/>
</dbReference>
<proteinExistence type="predicted"/>
<dbReference type="EMBL" id="CP000667">
    <property type="protein sequence ID" value="ABP56955.1"/>
    <property type="molecule type" value="Genomic_DNA"/>
</dbReference>
<evidence type="ECO:0000259" key="2">
    <source>
        <dbReference type="Pfam" id="PF20434"/>
    </source>
</evidence>
<dbReference type="Proteomes" id="UP000000235">
    <property type="component" value="Chromosome"/>
</dbReference>
<dbReference type="RefSeq" id="WP_012015719.1">
    <property type="nucleotide sequence ID" value="NC_009380.1"/>
</dbReference>
<dbReference type="AlphaFoldDB" id="A4XDE8"/>
<organism evidence="3 4">
    <name type="scientific">Salinispora tropica (strain ATCC BAA-916 / DSM 44818 / JCM 13857 / NBRC 105044 / CNB-440)</name>
    <dbReference type="NCBI Taxonomy" id="369723"/>
    <lineage>
        <taxon>Bacteria</taxon>
        <taxon>Bacillati</taxon>
        <taxon>Actinomycetota</taxon>
        <taxon>Actinomycetes</taxon>
        <taxon>Micromonosporales</taxon>
        <taxon>Micromonosporaceae</taxon>
        <taxon>Salinispora</taxon>
    </lineage>
</organism>
<dbReference type="PATRIC" id="fig|369723.5.peg.4681"/>
<evidence type="ECO:0000256" key="1">
    <source>
        <dbReference type="ARBA" id="ARBA00022801"/>
    </source>
</evidence>
<dbReference type="ESTHER" id="salto-a4xde8">
    <property type="family name" value="Est9X"/>
</dbReference>
<dbReference type="KEGG" id="stp:Strop_4527"/>
<keyword evidence="1" id="KW-0378">Hydrolase</keyword>
<dbReference type="PANTHER" id="PTHR48081:SF33">
    <property type="entry name" value="KYNURENINE FORMAMIDASE"/>
    <property type="match status" value="1"/>
</dbReference>
<dbReference type="GO" id="GO:0016787">
    <property type="term" value="F:hydrolase activity"/>
    <property type="evidence" value="ECO:0007669"/>
    <property type="project" value="UniProtKB-KW"/>
</dbReference>
<dbReference type="STRING" id="369723.Strop_4527"/>
<dbReference type="InterPro" id="IPR050300">
    <property type="entry name" value="GDXG_lipolytic_enzyme"/>
</dbReference>
<dbReference type="Gene3D" id="3.40.50.1820">
    <property type="entry name" value="alpha/beta hydrolase"/>
    <property type="match status" value="1"/>
</dbReference>
<dbReference type="InterPro" id="IPR029058">
    <property type="entry name" value="AB_hydrolase_fold"/>
</dbReference>
<dbReference type="SUPFAM" id="SSF53474">
    <property type="entry name" value="alpha/beta-Hydrolases"/>
    <property type="match status" value="1"/>
</dbReference>
<feature type="domain" description="BD-FAE-like" evidence="2">
    <location>
        <begin position="31"/>
        <end position="220"/>
    </location>
</feature>
<name>A4XDE8_SALTO</name>
<reference evidence="4" key="1">
    <citation type="journal article" date="2007" name="Proc. Natl. Acad. Sci. U.S.A.">
        <title>Genome sequencing reveals complex secondary metabolome in the marine actinomycete Salinispora tropica.</title>
        <authorList>
            <person name="Udwary D.W."/>
            <person name="Zeigler L."/>
            <person name="Asolkar R.N."/>
            <person name="Singan V."/>
            <person name="Lapidus A."/>
            <person name="Fenical W."/>
            <person name="Jensen P.R."/>
            <person name="Moore B.S."/>
        </authorList>
    </citation>
    <scope>NUCLEOTIDE SEQUENCE [LARGE SCALE GENOMIC DNA]</scope>
    <source>
        <strain evidence="4">ATCC BAA-916 / DSM 44818 / CNB-440</strain>
    </source>
</reference>
<evidence type="ECO:0000313" key="4">
    <source>
        <dbReference type="Proteomes" id="UP000000235"/>
    </source>
</evidence>
<dbReference type="Pfam" id="PF20434">
    <property type="entry name" value="BD-FAE"/>
    <property type="match status" value="1"/>
</dbReference>
<accession>A4XDE8</accession>
<dbReference type="HOGENOM" id="CLU_012494_10_1_11"/>